<dbReference type="Proteomes" id="UP000178815">
    <property type="component" value="Unassembled WGS sequence"/>
</dbReference>
<keyword evidence="1" id="KW-0812">Transmembrane</keyword>
<comment type="caution">
    <text evidence="2">The sequence shown here is derived from an EMBL/GenBank/DDBJ whole genome shotgun (WGS) entry which is preliminary data.</text>
</comment>
<feature type="transmembrane region" description="Helical" evidence="1">
    <location>
        <begin position="109"/>
        <end position="128"/>
    </location>
</feature>
<dbReference type="AlphaFoldDB" id="A0A1F6CI25"/>
<feature type="transmembrane region" description="Helical" evidence="1">
    <location>
        <begin position="6"/>
        <end position="24"/>
    </location>
</feature>
<dbReference type="STRING" id="1798481.A2678_02500"/>
<gene>
    <name evidence="2" type="ORF">A2678_02500</name>
</gene>
<feature type="transmembrane region" description="Helical" evidence="1">
    <location>
        <begin position="85"/>
        <end position="103"/>
    </location>
</feature>
<evidence type="ECO:0000313" key="3">
    <source>
        <dbReference type="Proteomes" id="UP000178815"/>
    </source>
</evidence>
<feature type="transmembrane region" description="Helical" evidence="1">
    <location>
        <begin position="54"/>
        <end position="73"/>
    </location>
</feature>
<reference evidence="2 3" key="1">
    <citation type="journal article" date="2016" name="Nat. Commun.">
        <title>Thousands of microbial genomes shed light on interconnected biogeochemical processes in an aquifer system.</title>
        <authorList>
            <person name="Anantharaman K."/>
            <person name="Brown C.T."/>
            <person name="Hug L.A."/>
            <person name="Sharon I."/>
            <person name="Castelle C.J."/>
            <person name="Probst A.J."/>
            <person name="Thomas B.C."/>
            <person name="Singh A."/>
            <person name="Wilkins M.J."/>
            <person name="Karaoz U."/>
            <person name="Brodie E.L."/>
            <person name="Williams K.H."/>
            <person name="Hubbard S.S."/>
            <person name="Banfield J.F."/>
        </authorList>
    </citation>
    <scope>NUCLEOTIDE SEQUENCE [LARGE SCALE GENOMIC DNA]</scope>
</reference>
<protein>
    <submittedName>
        <fullName evidence="2">Uncharacterized protein</fullName>
    </submittedName>
</protein>
<proteinExistence type="predicted"/>
<feature type="transmembrane region" description="Helical" evidence="1">
    <location>
        <begin position="31"/>
        <end position="48"/>
    </location>
</feature>
<sequence length="149" mass="15896">MIITIASISILAISAVVWLANRVLPITICPICAGVFLTWVGLVGANLTGYPVDLAVPALLMGGTVVGTAYQFEKKFGGEPSGVRKLWKVLFIPTGFIAAYAVLEQSWVVFLGVAIFLCLISLALASTVRAKPANPVVLTDIERRMKDCC</sequence>
<organism evidence="2 3">
    <name type="scientific">Candidatus Kaiserbacteria bacterium RIFCSPHIGHO2_01_FULL_53_31</name>
    <dbReference type="NCBI Taxonomy" id="1798481"/>
    <lineage>
        <taxon>Bacteria</taxon>
        <taxon>Candidatus Kaiseribacteriota</taxon>
    </lineage>
</organism>
<name>A0A1F6CI25_9BACT</name>
<dbReference type="EMBL" id="MFKU01000006">
    <property type="protein sequence ID" value="OGG48914.1"/>
    <property type="molecule type" value="Genomic_DNA"/>
</dbReference>
<keyword evidence="1" id="KW-1133">Transmembrane helix</keyword>
<keyword evidence="1" id="KW-0472">Membrane</keyword>
<evidence type="ECO:0000256" key="1">
    <source>
        <dbReference type="SAM" id="Phobius"/>
    </source>
</evidence>
<evidence type="ECO:0000313" key="2">
    <source>
        <dbReference type="EMBL" id="OGG48914.1"/>
    </source>
</evidence>
<accession>A0A1F6CI25</accession>